<organism evidence="10 11">
    <name type="scientific">Meira miltonrushii</name>
    <dbReference type="NCBI Taxonomy" id="1280837"/>
    <lineage>
        <taxon>Eukaryota</taxon>
        <taxon>Fungi</taxon>
        <taxon>Dikarya</taxon>
        <taxon>Basidiomycota</taxon>
        <taxon>Ustilaginomycotina</taxon>
        <taxon>Exobasidiomycetes</taxon>
        <taxon>Exobasidiales</taxon>
        <taxon>Brachybasidiaceae</taxon>
        <taxon>Meira</taxon>
    </lineage>
</organism>
<keyword evidence="4 8" id="KW-0812">Transmembrane</keyword>
<feature type="domain" description="Sodium/calcium exchanger membrane region" evidence="9">
    <location>
        <begin position="1024"/>
        <end position="1191"/>
    </location>
</feature>
<dbReference type="InterPro" id="IPR051359">
    <property type="entry name" value="CaCA_antiporter"/>
</dbReference>
<feature type="transmembrane region" description="Helical" evidence="8">
    <location>
        <begin position="1044"/>
        <end position="1065"/>
    </location>
</feature>
<evidence type="ECO:0000256" key="3">
    <source>
        <dbReference type="ARBA" id="ARBA00022448"/>
    </source>
</evidence>
<dbReference type="InterPro" id="IPR044880">
    <property type="entry name" value="NCX_ion-bd_dom_sf"/>
</dbReference>
<feature type="region of interest" description="Disordered" evidence="7">
    <location>
        <begin position="788"/>
        <end position="879"/>
    </location>
</feature>
<evidence type="ECO:0000256" key="2">
    <source>
        <dbReference type="ARBA" id="ARBA00008170"/>
    </source>
</evidence>
<evidence type="ECO:0000256" key="6">
    <source>
        <dbReference type="ARBA" id="ARBA00023136"/>
    </source>
</evidence>
<dbReference type="Proteomes" id="UP000245771">
    <property type="component" value="Unassembled WGS sequence"/>
</dbReference>
<feature type="compositionally biased region" description="Polar residues" evidence="7">
    <location>
        <begin position="417"/>
        <end position="438"/>
    </location>
</feature>
<feature type="region of interest" description="Disordered" evidence="7">
    <location>
        <begin position="552"/>
        <end position="592"/>
    </location>
</feature>
<feature type="transmembrane region" description="Helical" evidence="8">
    <location>
        <begin position="977"/>
        <end position="999"/>
    </location>
</feature>
<dbReference type="InParanoid" id="A0A316VDK0"/>
<feature type="transmembrane region" description="Helical" evidence="8">
    <location>
        <begin position="320"/>
        <end position="341"/>
    </location>
</feature>
<feature type="transmembrane region" description="Helical" evidence="8">
    <location>
        <begin position="372"/>
        <end position="396"/>
    </location>
</feature>
<comment type="subcellular location">
    <subcellularLocation>
        <location evidence="1">Membrane</location>
        <topology evidence="1">Multi-pass membrane protein</topology>
    </subcellularLocation>
</comment>
<evidence type="ECO:0000259" key="9">
    <source>
        <dbReference type="Pfam" id="PF01699"/>
    </source>
</evidence>
<feature type="domain" description="Sodium/calcium exchanger membrane region" evidence="9">
    <location>
        <begin position="253"/>
        <end position="390"/>
    </location>
</feature>
<dbReference type="AlphaFoldDB" id="A0A316VDK0"/>
<proteinExistence type="inferred from homology"/>
<evidence type="ECO:0000256" key="4">
    <source>
        <dbReference type="ARBA" id="ARBA00022692"/>
    </source>
</evidence>
<feature type="compositionally biased region" description="Basic residues" evidence="7">
    <location>
        <begin position="100"/>
        <end position="116"/>
    </location>
</feature>
<evidence type="ECO:0000313" key="11">
    <source>
        <dbReference type="Proteomes" id="UP000245771"/>
    </source>
</evidence>
<comment type="similarity">
    <text evidence="2">Belongs to the Ca(2+):cation antiporter (CaCA) (TC 2.A.19) family.</text>
</comment>
<feature type="compositionally biased region" description="Acidic residues" evidence="7">
    <location>
        <begin position="831"/>
        <end position="840"/>
    </location>
</feature>
<feature type="transmembrane region" description="Helical" evidence="8">
    <location>
        <begin position="244"/>
        <end position="265"/>
    </location>
</feature>
<dbReference type="FunCoup" id="A0A316VDK0">
    <property type="interactions" value="35"/>
</dbReference>
<evidence type="ECO:0000256" key="8">
    <source>
        <dbReference type="SAM" id="Phobius"/>
    </source>
</evidence>
<dbReference type="OrthoDB" id="407410at2759"/>
<feature type="region of interest" description="Disordered" evidence="7">
    <location>
        <begin position="416"/>
        <end position="438"/>
    </location>
</feature>
<dbReference type="EMBL" id="KZ819603">
    <property type="protein sequence ID" value="PWN35148.1"/>
    <property type="molecule type" value="Genomic_DNA"/>
</dbReference>
<dbReference type="GeneID" id="37024049"/>
<feature type="compositionally biased region" description="Basic and acidic residues" evidence="7">
    <location>
        <begin position="86"/>
        <end position="99"/>
    </location>
</feature>
<feature type="region of interest" description="Disordered" evidence="7">
    <location>
        <begin position="642"/>
        <end position="689"/>
    </location>
</feature>
<name>A0A316VDK0_9BASI</name>
<dbReference type="Gene3D" id="1.20.1420.30">
    <property type="entry name" value="NCX, central ion-binding region"/>
    <property type="match status" value="2"/>
</dbReference>
<dbReference type="GO" id="GO:0016020">
    <property type="term" value="C:membrane"/>
    <property type="evidence" value="ECO:0007669"/>
    <property type="project" value="UniProtKB-SubCell"/>
</dbReference>
<keyword evidence="5 8" id="KW-1133">Transmembrane helix</keyword>
<gene>
    <name evidence="10" type="ORF">FA14DRAFT_38125</name>
</gene>
<dbReference type="STRING" id="1280837.A0A316VDK0"/>
<feature type="region of interest" description="Disordered" evidence="7">
    <location>
        <begin position="86"/>
        <end position="166"/>
    </location>
</feature>
<dbReference type="RefSeq" id="XP_025355450.1">
    <property type="nucleotide sequence ID" value="XM_025502268.1"/>
</dbReference>
<feature type="transmembrane region" description="Helical" evidence="8">
    <location>
        <begin position="1086"/>
        <end position="1112"/>
    </location>
</feature>
<evidence type="ECO:0000256" key="5">
    <source>
        <dbReference type="ARBA" id="ARBA00022989"/>
    </source>
</evidence>
<feature type="transmembrane region" description="Helical" evidence="8">
    <location>
        <begin position="1178"/>
        <end position="1199"/>
    </location>
</feature>
<feature type="transmembrane region" description="Helical" evidence="8">
    <location>
        <begin position="16"/>
        <end position="35"/>
    </location>
</feature>
<protein>
    <recommendedName>
        <fullName evidence="9">Sodium/calcium exchanger membrane region domain-containing protein</fullName>
    </recommendedName>
</protein>
<sequence length="1205" mass="131826">MPTNSGGTAARGGKRGTLLLVAVLLVIQFVSWRGTYRLKASSLSREIISNNILIKRQVFEDPVDNILANQNYSVLEEDVLLNNKKEDKKDKKKEKEDKKHNKKEKKRKDKDKKKHSSSSSSHLSSTHTLSSSSKSKVVSTSSTKSGSTTATPHCQPLPTESSPKDVCDHVRKYCPPTGHLNYLEFFYCIGLDEVGNTKIVSAQPTSAPTSQAELRRLTNEELNISRSKKKQHDALTSAQKGLRAVALAIIISWMLFLFSWVGIVASDFFCPNLSTLAARLGLSESTAGVTFLAFGNGSPDVFSTFGAMRTGSGSLAIGELIGAASFIVSVISGSMMLIAPFRVKPYPFMRDVGFFTVAVSMTMAYLMDGKLLFSECLSMIALYILYAATIIIGSWWQERRRQKRLRMANIRSEHSTGEQTYESFSDTEGQTHSVQTERSPMLGPFSAVEYEPDEDPFTQWADQQDAINNGHLTPYSGMSATHSPLLHPIDLPTASSNGGGNTANSRLLRFRAGVLARHSLLGAVEFRDVVRSLQQESSADRSMEIFQSRDPERYLPHPQHSHFHQSPQGEANSRRHLRTKSLTRPHTSRLTLSPNEGIRASLVRSRSTIGSSADAGAMTDVVRPTLEQIGQQSELSSMAAAVDDPWKEHSPSDGCETETMLPPSALPLDQAGNDDEDREAQAATAHAKPVLPRLAIRKATMSTTNQDGISRQDSKKSLDISSVRQRQHFESPFSSKEAFFRAVQRTRRALFPSLRHFREKSWLGIVVGIVTAPAILLLRMTLPVVDDSEEQSLVTGEKKARGGSESGQIRLAGDESPLNAHQRSYSRANEADEEEDDDETVGGRGVIDLSSAPVDDPWNSSIAQQEGADDEGEEANRQRQLHVASALRHLPEEGSPLLNDYNRPSHAQSPMSNLSRNVSHHGKKRALSTTESVNSCHSDDSHISSPTQNLFLIVAQCAFAPPFCVWAITSSARSSHVLAKTIFALFCGLALATVVLFAVMHRRHSGSRTVHPALISASGWARVAAGFFVSILYIMTIVDEVVSILQTLGVVLGLSDAILGLTVFAMGNSLGDLVANITIAKMGHPVMAISACFAGPLLNLLLGIGISGSWLLSRKDNVPGHTNHLSLMRHEKHEQGIYYIDFSPTLTVSGFGLLLILVGTLIMVPMNGFYLSRKIGTTLIVTYIIIMCVNIGVEVYSLHSTLYPI</sequence>
<dbReference type="InterPro" id="IPR004837">
    <property type="entry name" value="NaCa_Exmemb"/>
</dbReference>
<keyword evidence="11" id="KW-1185">Reference proteome</keyword>
<evidence type="ECO:0000313" key="10">
    <source>
        <dbReference type="EMBL" id="PWN35148.1"/>
    </source>
</evidence>
<evidence type="ECO:0000256" key="1">
    <source>
        <dbReference type="ARBA" id="ARBA00004141"/>
    </source>
</evidence>
<reference evidence="10 11" key="1">
    <citation type="journal article" date="2018" name="Mol. Biol. Evol.">
        <title>Broad Genomic Sampling Reveals a Smut Pathogenic Ancestry of the Fungal Clade Ustilaginomycotina.</title>
        <authorList>
            <person name="Kijpornyongpan T."/>
            <person name="Mondo S.J."/>
            <person name="Barry K."/>
            <person name="Sandor L."/>
            <person name="Lee J."/>
            <person name="Lipzen A."/>
            <person name="Pangilinan J."/>
            <person name="LaButti K."/>
            <person name="Hainaut M."/>
            <person name="Henrissat B."/>
            <person name="Grigoriev I.V."/>
            <person name="Spatafora J.W."/>
            <person name="Aime M.C."/>
        </authorList>
    </citation>
    <scope>NUCLEOTIDE SEQUENCE [LARGE SCALE GENOMIC DNA]</scope>
    <source>
        <strain evidence="10 11">MCA 3882</strain>
    </source>
</reference>
<accession>A0A316VDK0</accession>
<keyword evidence="6 8" id="KW-0472">Membrane</keyword>
<feature type="transmembrane region" description="Helical" evidence="8">
    <location>
        <begin position="348"/>
        <end position="366"/>
    </location>
</feature>
<feature type="region of interest" description="Disordered" evidence="7">
    <location>
        <begin position="893"/>
        <end position="930"/>
    </location>
</feature>
<evidence type="ECO:0000256" key="7">
    <source>
        <dbReference type="SAM" id="MobiDB-lite"/>
    </source>
</evidence>
<feature type="compositionally biased region" description="Basic residues" evidence="7">
    <location>
        <begin position="574"/>
        <end position="587"/>
    </location>
</feature>
<dbReference type="GO" id="GO:0008324">
    <property type="term" value="F:monoatomic cation transmembrane transporter activity"/>
    <property type="evidence" value="ECO:0007669"/>
    <property type="project" value="TreeGrafter"/>
</dbReference>
<keyword evidence="3" id="KW-0813">Transport</keyword>
<feature type="compositionally biased region" description="Polar residues" evidence="7">
    <location>
        <begin position="905"/>
        <end position="917"/>
    </location>
</feature>
<dbReference type="PANTHER" id="PTHR12266:SF0">
    <property type="entry name" value="MITOCHONDRIAL SODIUM_CALCIUM EXCHANGER PROTEIN"/>
    <property type="match status" value="1"/>
</dbReference>
<dbReference type="PANTHER" id="PTHR12266">
    <property type="entry name" value="NA+/CA2+ K+ INDEPENDENT EXCHANGER"/>
    <property type="match status" value="1"/>
</dbReference>
<feature type="compositionally biased region" description="Low complexity" evidence="7">
    <location>
        <begin position="117"/>
        <end position="145"/>
    </location>
</feature>
<dbReference type="GO" id="GO:0006874">
    <property type="term" value="P:intracellular calcium ion homeostasis"/>
    <property type="evidence" value="ECO:0007669"/>
    <property type="project" value="TreeGrafter"/>
</dbReference>
<dbReference type="Pfam" id="PF01699">
    <property type="entry name" value="Na_Ca_ex"/>
    <property type="match status" value="2"/>
</dbReference>
<feature type="transmembrane region" description="Helical" evidence="8">
    <location>
        <begin position="1151"/>
        <end position="1171"/>
    </location>
</feature>
<feature type="transmembrane region" description="Helical" evidence="8">
    <location>
        <begin position="1020"/>
        <end position="1038"/>
    </location>
</feature>